<keyword evidence="10 13" id="KW-0675">Receptor</keyword>
<evidence type="ECO:0000256" key="10">
    <source>
        <dbReference type="ARBA" id="ARBA00023170"/>
    </source>
</evidence>
<keyword evidence="4 13" id="KW-1003">Cell membrane</keyword>
<evidence type="ECO:0000256" key="11">
    <source>
        <dbReference type="ARBA" id="ARBA00023180"/>
    </source>
</evidence>
<comment type="subcellular location">
    <subcellularLocation>
        <location evidence="2 13">Cell membrane</location>
        <topology evidence="2 13">Multi-pass membrane protein</topology>
    </subcellularLocation>
</comment>
<evidence type="ECO:0000256" key="5">
    <source>
        <dbReference type="ARBA" id="ARBA00022507"/>
    </source>
</evidence>
<name>A0AA41TC63_SCICA</name>
<feature type="transmembrane region" description="Helical" evidence="13">
    <location>
        <begin position="125"/>
        <end position="144"/>
    </location>
</feature>
<comment type="similarity">
    <text evidence="3 13">Belongs to the G-protein coupled receptor 1 family.</text>
</comment>
<evidence type="ECO:0000256" key="3">
    <source>
        <dbReference type="ARBA" id="ARBA00010663"/>
    </source>
</evidence>
<evidence type="ECO:0000256" key="2">
    <source>
        <dbReference type="ARBA" id="ARBA00004651"/>
    </source>
</evidence>
<evidence type="ECO:0000256" key="1">
    <source>
        <dbReference type="ARBA" id="ARBA00003878"/>
    </source>
</evidence>
<dbReference type="Gene3D" id="1.20.1070.10">
    <property type="entry name" value="Rhodopsin 7-helix transmembrane proteins"/>
    <property type="match status" value="1"/>
</dbReference>
<dbReference type="Proteomes" id="UP001166674">
    <property type="component" value="Unassembled WGS sequence"/>
</dbReference>
<evidence type="ECO:0000313" key="15">
    <source>
        <dbReference type="Proteomes" id="UP001166674"/>
    </source>
</evidence>
<dbReference type="FunFam" id="1.20.1070.10:FF:000033">
    <property type="entry name" value="Vomeronasal type-1 receptor"/>
    <property type="match status" value="1"/>
</dbReference>
<gene>
    <name evidence="14" type="ORF">SUZIE_211290</name>
</gene>
<keyword evidence="8 13" id="KW-0297">G-protein coupled receptor</keyword>
<keyword evidence="9 13" id="KW-0472">Membrane</keyword>
<evidence type="ECO:0000256" key="12">
    <source>
        <dbReference type="ARBA" id="ARBA00023224"/>
    </source>
</evidence>
<dbReference type="InterPro" id="IPR004072">
    <property type="entry name" value="Vmron_rcpt_1"/>
</dbReference>
<feature type="transmembrane region" description="Helical" evidence="13">
    <location>
        <begin position="177"/>
        <end position="202"/>
    </location>
</feature>
<feature type="transmembrane region" description="Helical" evidence="13">
    <location>
        <begin position="259"/>
        <end position="280"/>
    </location>
</feature>
<dbReference type="GO" id="GO:0019236">
    <property type="term" value="P:response to pheromone"/>
    <property type="evidence" value="ECO:0007669"/>
    <property type="project" value="UniProtKB-KW"/>
</dbReference>
<dbReference type="Pfam" id="PF03402">
    <property type="entry name" value="V1R"/>
    <property type="match status" value="1"/>
</dbReference>
<reference evidence="14" key="1">
    <citation type="submission" date="2020-03" db="EMBL/GenBank/DDBJ databases">
        <title>Studies in the Genomics of Life Span.</title>
        <authorList>
            <person name="Glass D."/>
        </authorList>
    </citation>
    <scope>NUCLEOTIDE SEQUENCE</scope>
    <source>
        <strain evidence="14">SUZIE</strain>
        <tissue evidence="14">Muscle</tissue>
    </source>
</reference>
<keyword evidence="12 13" id="KW-0807">Transducer</keyword>
<organism evidence="14 15">
    <name type="scientific">Sciurus carolinensis</name>
    <name type="common">Eastern gray squirrel</name>
    <dbReference type="NCBI Taxonomy" id="30640"/>
    <lineage>
        <taxon>Eukaryota</taxon>
        <taxon>Metazoa</taxon>
        <taxon>Chordata</taxon>
        <taxon>Craniata</taxon>
        <taxon>Vertebrata</taxon>
        <taxon>Euteleostomi</taxon>
        <taxon>Mammalia</taxon>
        <taxon>Eutheria</taxon>
        <taxon>Euarchontoglires</taxon>
        <taxon>Glires</taxon>
        <taxon>Rodentia</taxon>
        <taxon>Sciuromorpha</taxon>
        <taxon>Sciuridae</taxon>
        <taxon>Sciurinae</taxon>
        <taxon>Sciurini</taxon>
        <taxon>Sciurus</taxon>
    </lineage>
</organism>
<evidence type="ECO:0000256" key="8">
    <source>
        <dbReference type="ARBA" id="ARBA00023040"/>
    </source>
</evidence>
<dbReference type="EMBL" id="JAATJV010445482">
    <property type="protein sequence ID" value="MBZ3891104.1"/>
    <property type="molecule type" value="Genomic_DNA"/>
</dbReference>
<accession>A0AA41TC63</accession>
<keyword evidence="11" id="KW-0325">Glycoprotein</keyword>
<keyword evidence="15" id="KW-1185">Reference proteome</keyword>
<proteinExistence type="inferred from homology"/>
<dbReference type="GO" id="GO:0005886">
    <property type="term" value="C:plasma membrane"/>
    <property type="evidence" value="ECO:0007669"/>
    <property type="project" value="UniProtKB-SubCell"/>
</dbReference>
<keyword evidence="5 13" id="KW-0589">Pheromone response</keyword>
<dbReference type="SUPFAM" id="SSF81321">
    <property type="entry name" value="Family A G protein-coupled receptor-like"/>
    <property type="match status" value="1"/>
</dbReference>
<comment type="function">
    <text evidence="1">Putative pheromone receptor.</text>
</comment>
<dbReference type="PANTHER" id="PTHR24062">
    <property type="entry name" value="VOMERONASAL TYPE-1 RECEPTOR"/>
    <property type="match status" value="1"/>
</dbReference>
<keyword evidence="7 13" id="KW-1133">Transmembrane helix</keyword>
<dbReference type="PRINTS" id="PR01534">
    <property type="entry name" value="VOMERONASL1R"/>
</dbReference>
<keyword evidence="6 13" id="KW-0812">Transmembrane</keyword>
<sequence>MSSGDWMMGMIFLTQTVVGILGNICLLSSYLCLYLSGYRVRCTDLIIKHLLAANSQFLLFRAALGFRHFISDLGCKLLFYVHRVGRGMSFSSTCLLSVFQAITIRPRDSRWAELKVKAPRYTGTCVFLCWILHLLVNIIVPLYATAINVDINITKRSDFGYCSAGKFERNISVINGALLSLPDVLCLGIMPWASGSMVLILYRHKQRFQHLHGNSPSPRSSSLSRPTKSVLLLVSTFVSLYTLSFTMHIWWAVSGNSTQLLVHLSALSNACFPALSPFILMSRDTNVCRLCWSRTSPMSSESCDMYTPAQCPAVSLFISLKS</sequence>
<dbReference type="AlphaFoldDB" id="A0AA41TC63"/>
<evidence type="ECO:0000313" key="14">
    <source>
        <dbReference type="EMBL" id="MBZ3891104.1"/>
    </source>
</evidence>
<feature type="transmembrane region" description="Helical" evidence="13">
    <location>
        <begin position="230"/>
        <end position="253"/>
    </location>
</feature>
<evidence type="ECO:0000256" key="7">
    <source>
        <dbReference type="ARBA" id="ARBA00022989"/>
    </source>
</evidence>
<evidence type="ECO:0000256" key="4">
    <source>
        <dbReference type="ARBA" id="ARBA00022475"/>
    </source>
</evidence>
<evidence type="ECO:0000256" key="6">
    <source>
        <dbReference type="ARBA" id="ARBA00022692"/>
    </source>
</evidence>
<comment type="caution">
    <text evidence="14">The sequence shown here is derived from an EMBL/GenBank/DDBJ whole genome shotgun (WGS) entry which is preliminary data.</text>
</comment>
<protein>
    <recommendedName>
        <fullName evidence="13">Vomeronasal type-1 receptor</fullName>
    </recommendedName>
</protein>
<feature type="transmembrane region" description="Helical" evidence="13">
    <location>
        <begin position="6"/>
        <end position="33"/>
    </location>
</feature>
<evidence type="ECO:0000256" key="9">
    <source>
        <dbReference type="ARBA" id="ARBA00023136"/>
    </source>
</evidence>
<evidence type="ECO:0000256" key="13">
    <source>
        <dbReference type="RuleBase" id="RU364061"/>
    </source>
</evidence>
<dbReference type="GO" id="GO:0016503">
    <property type="term" value="F:pheromone receptor activity"/>
    <property type="evidence" value="ECO:0007669"/>
    <property type="project" value="InterPro"/>
</dbReference>